<proteinExistence type="predicted"/>
<evidence type="ECO:0008006" key="2">
    <source>
        <dbReference type="Google" id="ProtNLM"/>
    </source>
</evidence>
<gene>
    <name evidence="1" type="ORF">ASZ90_009888</name>
</gene>
<organism evidence="1">
    <name type="scientific">hydrocarbon metagenome</name>
    <dbReference type="NCBI Taxonomy" id="938273"/>
    <lineage>
        <taxon>unclassified sequences</taxon>
        <taxon>metagenomes</taxon>
        <taxon>ecological metagenomes</taxon>
    </lineage>
</organism>
<protein>
    <recommendedName>
        <fullName evidence="2">Spore coat protein CotH</fullName>
    </recommendedName>
</protein>
<dbReference type="EMBL" id="LNQE01001198">
    <property type="protein sequence ID" value="KUG20369.1"/>
    <property type="molecule type" value="Genomic_DNA"/>
</dbReference>
<reference evidence="1" key="1">
    <citation type="journal article" date="2015" name="Proc. Natl. Acad. Sci. U.S.A.">
        <title>Networks of energetic and metabolic interactions define dynamics in microbial communities.</title>
        <authorList>
            <person name="Embree M."/>
            <person name="Liu J.K."/>
            <person name="Al-Bassam M.M."/>
            <person name="Zengler K."/>
        </authorList>
    </citation>
    <scope>NUCLEOTIDE SEQUENCE</scope>
</reference>
<dbReference type="InterPro" id="IPR014867">
    <property type="entry name" value="Spore_coat_CotH_CotH2/3/7"/>
</dbReference>
<evidence type="ECO:0000313" key="1">
    <source>
        <dbReference type="EMBL" id="KUG20369.1"/>
    </source>
</evidence>
<accession>A0A0W8FHY3</accession>
<comment type="caution">
    <text evidence="1">The sequence shown here is derived from an EMBL/GenBank/DDBJ whole genome shotgun (WGS) entry which is preliminary data.</text>
</comment>
<dbReference type="AlphaFoldDB" id="A0A0W8FHY3"/>
<dbReference type="PANTHER" id="PTHR40050">
    <property type="entry name" value="INNER SPORE COAT PROTEIN H"/>
    <property type="match status" value="1"/>
</dbReference>
<name>A0A0W8FHY3_9ZZZZ</name>
<dbReference type="Pfam" id="PF08757">
    <property type="entry name" value="CotH"/>
    <property type="match status" value="1"/>
</dbReference>
<sequence>MAKDRGICAVAAVLLMLAVMAFAVPAAAGGDLDPGAVEPVQDLYLYMDEDDLEELYSRDPFSDELLDGVVRLSPDGEDIELEGLRFRGTSSRVLPKKSFGIRFAEPQEFLFGSTRMELKATYTDPTMMRESISMGLFRALGQPASRTMYFDLYINGIYEGLYVHVERVDGVLLESNGLDPEGMLIADEFRANLHRPDINRFSVFGFAIDNLQDPEGFLEETMDTRGGEADFGALREVVSWVYHTPAGPEFEEGFYERFDEENFIDWLGIHILIGDVDSFGDDYWLYLDTDDPDAEWVIIPWDKDLTFGSHTRIETGTVSEYFGYEYPVEGGWDNELVGKFLATPGLRERLNERMTFLMDEAFTEDYYAAQVRAHEEVIGDRLDIPPGDDAFVLHPNNQPGEPGHLPYHTEALLDFVRLRYRFLDRNITPVSGEPYTASAAIDEDQEGSTVYFTDPEGWVIASLAVDEVAEAGTIAVNVSGLPTNPGIDRRWTFDAGEAAISGELTVYYRNDVESYYLPAENWFVSTAAVRDEEHSQWDLVMAEEEEDGGLAIRETHVNPYSNKASADVTLEGRKEFLLVLPVWVVPAEFAAAG</sequence>
<dbReference type="PANTHER" id="PTHR40050:SF1">
    <property type="entry name" value="INNER SPORE COAT PROTEIN H"/>
    <property type="match status" value="1"/>
</dbReference>